<dbReference type="Pfam" id="PF07963">
    <property type="entry name" value="N_methyl"/>
    <property type="match status" value="1"/>
</dbReference>
<protein>
    <submittedName>
        <fullName evidence="2">Prepilin-type N-terminal cleavage/methylation domain-containing protein</fullName>
    </submittedName>
</protein>
<evidence type="ECO:0000313" key="2">
    <source>
        <dbReference type="EMBL" id="HFC46695.1"/>
    </source>
</evidence>
<dbReference type="Proteomes" id="UP000885797">
    <property type="component" value="Unassembled WGS sequence"/>
</dbReference>
<organism evidence="2">
    <name type="scientific">Dissulfuribacter thermophilus</name>
    <dbReference type="NCBI Taxonomy" id="1156395"/>
    <lineage>
        <taxon>Bacteria</taxon>
        <taxon>Pseudomonadati</taxon>
        <taxon>Thermodesulfobacteriota</taxon>
        <taxon>Dissulfuribacteria</taxon>
        <taxon>Dissulfuribacterales</taxon>
        <taxon>Dissulfuribacteraceae</taxon>
        <taxon>Dissulfuribacter</taxon>
    </lineage>
</organism>
<keyword evidence="1" id="KW-1133">Transmembrane helix</keyword>
<name>A0A7V2SYI5_9BACT</name>
<dbReference type="Gene3D" id="3.30.700.10">
    <property type="entry name" value="Glycoprotein, Type 4 Pilin"/>
    <property type="match status" value="1"/>
</dbReference>
<keyword evidence="1" id="KW-0472">Membrane</keyword>
<comment type="caution">
    <text evidence="2">The sequence shown here is derived from an EMBL/GenBank/DDBJ whole genome shotgun (WGS) entry which is preliminary data.</text>
</comment>
<accession>A0A7V2SYI5</accession>
<feature type="transmembrane region" description="Helical" evidence="1">
    <location>
        <begin position="25"/>
        <end position="47"/>
    </location>
</feature>
<reference evidence="2" key="1">
    <citation type="journal article" date="2020" name="mSystems">
        <title>Genome- and Community-Level Interaction Insights into Carbon Utilization and Element Cycling Functions of Hydrothermarchaeota in Hydrothermal Sediment.</title>
        <authorList>
            <person name="Zhou Z."/>
            <person name="Liu Y."/>
            <person name="Xu W."/>
            <person name="Pan J."/>
            <person name="Luo Z.H."/>
            <person name="Li M."/>
        </authorList>
    </citation>
    <scope>NUCLEOTIDE SEQUENCE [LARGE SCALE GENOMIC DNA]</scope>
    <source>
        <strain evidence="2">HyVt-503</strain>
    </source>
</reference>
<sequence>MDILPRPGSFAPTEMDGFFPQNHRGFTLLELIIVIAILGIISVTVVARYKGLKKEAATAHADSVFQTAQTTVARHFAKKLMGAISDNITSCADLVSYMTEDPTKAGWTCSGTNLKATIGGSAFEIRIKSAETSTSRAELCCTWESPNCPQCS</sequence>
<gene>
    <name evidence="2" type="ORF">ENJ63_02305</name>
</gene>
<evidence type="ECO:0000256" key="1">
    <source>
        <dbReference type="SAM" id="Phobius"/>
    </source>
</evidence>
<dbReference type="InterPro" id="IPR045584">
    <property type="entry name" value="Pilin-like"/>
</dbReference>
<dbReference type="AlphaFoldDB" id="A0A7V2SYI5"/>
<keyword evidence="1" id="KW-0812">Transmembrane</keyword>
<dbReference type="NCBIfam" id="TIGR02532">
    <property type="entry name" value="IV_pilin_GFxxxE"/>
    <property type="match status" value="1"/>
</dbReference>
<dbReference type="SUPFAM" id="SSF54523">
    <property type="entry name" value="Pili subunits"/>
    <property type="match status" value="1"/>
</dbReference>
<dbReference type="EMBL" id="DRND01000191">
    <property type="protein sequence ID" value="HFC46695.1"/>
    <property type="molecule type" value="Genomic_DNA"/>
</dbReference>
<dbReference type="InterPro" id="IPR012902">
    <property type="entry name" value="N_methyl_site"/>
</dbReference>
<proteinExistence type="predicted"/>
<dbReference type="PROSITE" id="PS00409">
    <property type="entry name" value="PROKAR_NTER_METHYL"/>
    <property type="match status" value="1"/>
</dbReference>